<evidence type="ECO:0000313" key="3">
    <source>
        <dbReference type="Proteomes" id="UP000705867"/>
    </source>
</evidence>
<proteinExistence type="predicted"/>
<gene>
    <name evidence="2" type="ORF">K8I29_15275</name>
</gene>
<sequence length="312" mass="33788">MAVIDVGSNTLRLLIGCFHEGRIVRMRQERSVTRLGQNIQRAGSLNKEGIKKSIRILASFKEILNEYGALPVIAVGTSALREAIDSRSFIERAREETGIGIEIISGEREAELTLKGLRGDILHGTAQKPDIIVDLGGGSTEIIVCGDGMSKGSIPIGAVKLFDLFLHSDPPTAEELHKAIQHVYKEINRYILKNNLRSVLLNSGELIATGGTATTVAAIDLGLGTYDGERVHHHRITYLALKTLHAKLSGMTVAERAGIRGMGPDRADIIVPGILILLILMEIMKKNRITISDYGLLEGILSEGQSSLMGRG</sequence>
<reference evidence="2" key="2">
    <citation type="submission" date="2021-08" db="EMBL/GenBank/DDBJ databases">
        <authorList>
            <person name="Dalcin Martins P."/>
        </authorList>
    </citation>
    <scope>NUCLEOTIDE SEQUENCE</scope>
    <source>
        <strain evidence="2">MAG_39</strain>
    </source>
</reference>
<dbReference type="InterPro" id="IPR003695">
    <property type="entry name" value="Ppx_GppA_N"/>
</dbReference>
<protein>
    <recommendedName>
        <fullName evidence="1">Ppx/GppA phosphatase N-terminal domain-containing protein</fullName>
    </recommendedName>
</protein>
<dbReference type="InterPro" id="IPR043129">
    <property type="entry name" value="ATPase_NBD"/>
</dbReference>
<dbReference type="EMBL" id="JAIOIV010000120">
    <property type="protein sequence ID" value="MBZ0157559.1"/>
    <property type="molecule type" value="Genomic_DNA"/>
</dbReference>
<feature type="domain" description="Ppx/GppA phosphatase N-terminal" evidence="1">
    <location>
        <begin position="22"/>
        <end position="302"/>
    </location>
</feature>
<dbReference type="Pfam" id="PF02541">
    <property type="entry name" value="Ppx-GppA"/>
    <property type="match status" value="1"/>
</dbReference>
<dbReference type="PANTHER" id="PTHR30005:SF0">
    <property type="entry name" value="RETROGRADE REGULATION PROTEIN 2"/>
    <property type="match status" value="1"/>
</dbReference>
<evidence type="ECO:0000313" key="2">
    <source>
        <dbReference type="EMBL" id="MBZ0157559.1"/>
    </source>
</evidence>
<dbReference type="AlphaFoldDB" id="A0A953JDE4"/>
<dbReference type="Gene3D" id="3.30.420.40">
    <property type="match status" value="1"/>
</dbReference>
<dbReference type="GO" id="GO:0016462">
    <property type="term" value="F:pyrophosphatase activity"/>
    <property type="evidence" value="ECO:0007669"/>
    <property type="project" value="TreeGrafter"/>
</dbReference>
<dbReference type="Proteomes" id="UP000705867">
    <property type="component" value="Unassembled WGS sequence"/>
</dbReference>
<dbReference type="SUPFAM" id="SSF53067">
    <property type="entry name" value="Actin-like ATPase domain"/>
    <property type="match status" value="2"/>
</dbReference>
<accession>A0A953JDE4</accession>
<dbReference type="InterPro" id="IPR050273">
    <property type="entry name" value="GppA/Ppx_hydrolase"/>
</dbReference>
<organism evidence="2 3">
    <name type="scientific">Candidatus Nitrobium versatile</name>
    <dbReference type="NCBI Taxonomy" id="2884831"/>
    <lineage>
        <taxon>Bacteria</taxon>
        <taxon>Pseudomonadati</taxon>
        <taxon>Nitrospirota</taxon>
        <taxon>Nitrospiria</taxon>
        <taxon>Nitrospirales</taxon>
        <taxon>Nitrospiraceae</taxon>
        <taxon>Candidatus Nitrobium</taxon>
    </lineage>
</organism>
<name>A0A953JDE4_9BACT</name>
<comment type="caution">
    <text evidence="2">The sequence shown here is derived from an EMBL/GenBank/DDBJ whole genome shotgun (WGS) entry which is preliminary data.</text>
</comment>
<dbReference type="CDD" id="cd24054">
    <property type="entry name" value="ASKHA_NBD_AaPPX-GppA_MtPPX2-like"/>
    <property type="match status" value="1"/>
</dbReference>
<evidence type="ECO:0000259" key="1">
    <source>
        <dbReference type="Pfam" id="PF02541"/>
    </source>
</evidence>
<dbReference type="Gene3D" id="3.30.420.150">
    <property type="entry name" value="Exopolyphosphatase. Domain 2"/>
    <property type="match status" value="1"/>
</dbReference>
<dbReference type="PANTHER" id="PTHR30005">
    <property type="entry name" value="EXOPOLYPHOSPHATASE"/>
    <property type="match status" value="1"/>
</dbReference>
<reference evidence="2" key="1">
    <citation type="journal article" date="2021" name="bioRxiv">
        <title>Unraveling nitrogen, sulfur and carbon metabolic pathways and microbial community transcriptional responses to substrate deprivation and toxicity stresses in a bioreactor mimicking anoxic brackish coastal sediment conditions.</title>
        <authorList>
            <person name="Martins P.D."/>
            <person name="Echeveste M.J."/>
            <person name="Arshad A."/>
            <person name="Kurth J."/>
            <person name="Ouboter H."/>
            <person name="Jetten M.S.M."/>
            <person name="Welte C.U."/>
        </authorList>
    </citation>
    <scope>NUCLEOTIDE SEQUENCE</scope>
    <source>
        <strain evidence="2">MAG_39</strain>
    </source>
</reference>